<feature type="domain" description="Cyclic nucleotide-binding" evidence="2">
    <location>
        <begin position="828"/>
        <end position="918"/>
    </location>
</feature>
<dbReference type="InterPro" id="IPR018490">
    <property type="entry name" value="cNMP-bd_dom_sf"/>
</dbReference>
<feature type="non-terminal residue" evidence="3">
    <location>
        <position position="1120"/>
    </location>
</feature>
<evidence type="ECO:0000313" key="4">
    <source>
        <dbReference type="EMBL" id="CAL4772886.1"/>
    </source>
</evidence>
<dbReference type="Gene3D" id="2.60.120.10">
    <property type="entry name" value="Jelly Rolls"/>
    <property type="match status" value="6"/>
</dbReference>
<dbReference type="PROSITE" id="PS00888">
    <property type="entry name" value="CNMP_BINDING_1"/>
    <property type="match status" value="1"/>
</dbReference>
<dbReference type="PROSITE" id="PS50042">
    <property type="entry name" value="CNMP_BINDING_3"/>
    <property type="match status" value="6"/>
</dbReference>
<feature type="domain" description="Cyclic nucleotide-binding" evidence="2">
    <location>
        <begin position="382"/>
        <end position="486"/>
    </location>
</feature>
<feature type="domain" description="Cyclic nucleotide-binding" evidence="2">
    <location>
        <begin position="729"/>
        <end position="797"/>
    </location>
</feature>
<dbReference type="GO" id="GO:0005886">
    <property type="term" value="C:plasma membrane"/>
    <property type="evidence" value="ECO:0007669"/>
    <property type="project" value="TreeGrafter"/>
</dbReference>
<dbReference type="CDD" id="cd00038">
    <property type="entry name" value="CAP_ED"/>
    <property type="match status" value="3"/>
</dbReference>
<dbReference type="GO" id="GO:0042391">
    <property type="term" value="P:regulation of membrane potential"/>
    <property type="evidence" value="ECO:0007669"/>
    <property type="project" value="TreeGrafter"/>
</dbReference>
<feature type="domain" description="Cyclic nucleotide-binding" evidence="2">
    <location>
        <begin position="247"/>
        <end position="336"/>
    </location>
</feature>
<dbReference type="AlphaFoldDB" id="A0A9P1C5R6"/>
<keyword evidence="5" id="KW-1185">Reference proteome</keyword>
<accession>A0A9P1C5R6</accession>
<dbReference type="SMART" id="SM00100">
    <property type="entry name" value="cNMP"/>
    <property type="match status" value="6"/>
</dbReference>
<feature type="region of interest" description="Disordered" evidence="1">
    <location>
        <begin position="195"/>
        <end position="224"/>
    </location>
</feature>
<dbReference type="InterPro" id="IPR050818">
    <property type="entry name" value="KCNH_animal-type"/>
</dbReference>
<evidence type="ECO:0000259" key="2">
    <source>
        <dbReference type="PROSITE" id="PS50042"/>
    </source>
</evidence>
<dbReference type="EMBL" id="CAMXCT010001001">
    <property type="protein sequence ID" value="CAI3985574.1"/>
    <property type="molecule type" value="Genomic_DNA"/>
</dbReference>
<dbReference type="PANTHER" id="PTHR10217">
    <property type="entry name" value="VOLTAGE AND LIGAND GATED POTASSIUM CHANNEL"/>
    <property type="match status" value="1"/>
</dbReference>
<proteinExistence type="predicted"/>
<dbReference type="GO" id="GO:0005249">
    <property type="term" value="F:voltage-gated potassium channel activity"/>
    <property type="evidence" value="ECO:0007669"/>
    <property type="project" value="TreeGrafter"/>
</dbReference>
<feature type="domain" description="Cyclic nucleotide-binding" evidence="2">
    <location>
        <begin position="564"/>
        <end position="668"/>
    </location>
</feature>
<dbReference type="EMBL" id="CAMXCT020001001">
    <property type="protein sequence ID" value="CAL1138949.1"/>
    <property type="molecule type" value="Genomic_DNA"/>
</dbReference>
<name>A0A9P1C5R6_9DINO</name>
<evidence type="ECO:0000313" key="5">
    <source>
        <dbReference type="Proteomes" id="UP001152797"/>
    </source>
</evidence>
<dbReference type="Proteomes" id="UP001152797">
    <property type="component" value="Unassembled WGS sequence"/>
</dbReference>
<dbReference type="OrthoDB" id="2021138at2759"/>
<gene>
    <name evidence="3" type="ORF">C1SCF055_LOCUS13007</name>
</gene>
<evidence type="ECO:0000256" key="1">
    <source>
        <dbReference type="SAM" id="MobiDB-lite"/>
    </source>
</evidence>
<dbReference type="InterPro" id="IPR014710">
    <property type="entry name" value="RmlC-like_jellyroll"/>
</dbReference>
<sequence>ATVSAISSARIAKKLRRRYLAVGEVLTRAGYSCSSIYLLEEGHVQLWGEEEEESAGLDGPGGIVGDPRVLLDPQDKLWQHNCIARSFCHILELLCSDVAETALKIQSNASKRRVSEILAVEMQRDFSKEVAIFKAANSLATEAPDSYTTSGLKRVAKRALRLVQFVKATPAASSPQAANAHGGAGQLPTMNALRQMRESAKKKQKAKDGSGTEEGKPEDDNKSREAVVFNSEAQKQEIAASLQSLDFFSTLDTFSFERLASLFRKKFWRRNEQLLVEGTPAKELHVVAQGDVSIILGGKVLNKVGPKSILGERSVLNSGSGEAAPCGATVTAASAVVVTISASRIQLLDLFTKDPALLDHFQSRFDIERDRRGVTSFRNVKLFREADPSFTQALEVEVKERIFSPTEYLLTQGQECRQAVLLCKGTVNIVANGVQVGLIEVKEMPDALLFGEFTLLGLWPFPRASIVAKTNCLVQIIDASALSRCLDKYPEESFIFRELIEARLNKIYEQEEVARQIAEKEAAEAAGAHEAPVLRSPSRYKKRTIPRGIAEVKGFNFSSKCIKELESYLHKRLFIPQQIITHQGTDLQDVYILQQGSCEALIFGVVFETFTGSCVIGGLPSVLTKKVFTTVVAKSTCFVVKISQRHFTAVFEKHQDDRKKLFAAAQRAFSKMCDEFQQNTWIAKSLQKQLAVMPCLHGSTDGFFVSLAKAVEPRLLIAGQEIFLSSNKEEGADLYFVFEGHFHCLQKGAVVGTISPGMLFGILEVFGISDLSEDMRIRSDEICKVGVLTRAKLCALLHDFPEERGKFEELVHNLMEDSVNHHLVGLPFFSGLNNQQILTICHLLDRRFLLPDVTVVREGDGGDFMVVLNCGKAEIIFKSMAIGTLSPGKAFGAAQMMNIHSRYHATLKTKSTCHILLIYWHMMSGLIISAADLAWVEAMKQQAKKIHEKEVNNFSAKLQRLSKTNRSTQILVENMDFASSPWTLKEIFQEWHVMACEGRVYRSSMMSRHLGSRPKTKTQHLGIVGKDDSFKVTNGTWTAAVPKMVLKPLRFRRDMNWIDLKGGRQSRSGSKAQHRLGNPRRCRLDIWKGLEEPEWLQDVRGDVREVAKLTIGESEKSETL</sequence>
<dbReference type="PANTHER" id="PTHR10217:SF435">
    <property type="entry name" value="POTASSIUM VOLTAGE-GATED CHANNEL PROTEIN EAG"/>
    <property type="match status" value="1"/>
</dbReference>
<reference evidence="4 5" key="2">
    <citation type="submission" date="2024-05" db="EMBL/GenBank/DDBJ databases">
        <authorList>
            <person name="Chen Y."/>
            <person name="Shah S."/>
            <person name="Dougan E. K."/>
            <person name="Thang M."/>
            <person name="Chan C."/>
        </authorList>
    </citation>
    <scope>NUCLEOTIDE SEQUENCE [LARGE SCALE GENOMIC DNA]</scope>
</reference>
<dbReference type="SUPFAM" id="SSF51206">
    <property type="entry name" value="cAMP-binding domain-like"/>
    <property type="match status" value="6"/>
</dbReference>
<organism evidence="3">
    <name type="scientific">Cladocopium goreaui</name>
    <dbReference type="NCBI Taxonomy" id="2562237"/>
    <lineage>
        <taxon>Eukaryota</taxon>
        <taxon>Sar</taxon>
        <taxon>Alveolata</taxon>
        <taxon>Dinophyceae</taxon>
        <taxon>Suessiales</taxon>
        <taxon>Symbiodiniaceae</taxon>
        <taxon>Cladocopium</taxon>
    </lineage>
</organism>
<comment type="caution">
    <text evidence="3">The sequence shown here is derived from an EMBL/GenBank/DDBJ whole genome shotgun (WGS) entry which is preliminary data.</text>
</comment>
<protein>
    <recommendedName>
        <fullName evidence="2">Cyclic nucleotide-binding domain-containing protein</fullName>
    </recommendedName>
</protein>
<dbReference type="EMBL" id="CAMXCT030001001">
    <property type="protein sequence ID" value="CAL4772886.1"/>
    <property type="molecule type" value="Genomic_DNA"/>
</dbReference>
<reference evidence="3" key="1">
    <citation type="submission" date="2022-10" db="EMBL/GenBank/DDBJ databases">
        <authorList>
            <person name="Chen Y."/>
            <person name="Dougan E. K."/>
            <person name="Chan C."/>
            <person name="Rhodes N."/>
            <person name="Thang M."/>
        </authorList>
    </citation>
    <scope>NUCLEOTIDE SEQUENCE</scope>
</reference>
<dbReference type="InterPro" id="IPR000595">
    <property type="entry name" value="cNMP-bd_dom"/>
</dbReference>
<feature type="domain" description="Cyclic nucleotide-binding" evidence="2">
    <location>
        <begin position="1"/>
        <end position="93"/>
    </location>
</feature>
<evidence type="ECO:0000313" key="3">
    <source>
        <dbReference type="EMBL" id="CAI3985574.1"/>
    </source>
</evidence>
<dbReference type="InterPro" id="IPR018488">
    <property type="entry name" value="cNMP-bd_CS"/>
</dbReference>